<gene>
    <name evidence="2" type="ORF">PghCCS26_47460</name>
</gene>
<evidence type="ECO:0000313" key="3">
    <source>
        <dbReference type="Proteomes" id="UP001285921"/>
    </source>
</evidence>
<evidence type="ECO:0000313" key="2">
    <source>
        <dbReference type="EMBL" id="GMK47616.1"/>
    </source>
</evidence>
<protein>
    <submittedName>
        <fullName evidence="2">Uncharacterized protein</fullName>
    </submittedName>
</protein>
<keyword evidence="1" id="KW-0175">Coiled coil</keyword>
<name>A0ABQ6NR84_9BACL</name>
<comment type="caution">
    <text evidence="2">The sequence shown here is derived from an EMBL/GenBank/DDBJ whole genome shotgun (WGS) entry which is preliminary data.</text>
</comment>
<proteinExistence type="predicted"/>
<evidence type="ECO:0000256" key="1">
    <source>
        <dbReference type="SAM" id="Coils"/>
    </source>
</evidence>
<reference evidence="2 3" key="1">
    <citation type="submission" date="2023-05" db="EMBL/GenBank/DDBJ databases">
        <title>Draft genome of Paenibacillus sp. CCS26.</title>
        <authorList>
            <person name="Akita H."/>
            <person name="Shinto Y."/>
            <person name="Kimura Z."/>
        </authorList>
    </citation>
    <scope>NUCLEOTIDE SEQUENCE [LARGE SCALE GENOMIC DNA]</scope>
    <source>
        <strain evidence="2 3">CCS26</strain>
    </source>
</reference>
<accession>A0ABQ6NR84</accession>
<sequence>MTLKDRLLGMYLLELEELERVLSLEEMQCAAFKKRKDELQTRIEQIKRTEGDPPS</sequence>
<keyword evidence="3" id="KW-1185">Reference proteome</keyword>
<dbReference type="Proteomes" id="UP001285921">
    <property type="component" value="Unassembled WGS sequence"/>
</dbReference>
<dbReference type="EMBL" id="BTCL01000021">
    <property type="protein sequence ID" value="GMK47616.1"/>
    <property type="molecule type" value="Genomic_DNA"/>
</dbReference>
<organism evidence="2 3">
    <name type="scientific">Paenibacillus glycanilyticus</name>
    <dbReference type="NCBI Taxonomy" id="126569"/>
    <lineage>
        <taxon>Bacteria</taxon>
        <taxon>Bacillati</taxon>
        <taxon>Bacillota</taxon>
        <taxon>Bacilli</taxon>
        <taxon>Bacillales</taxon>
        <taxon>Paenibacillaceae</taxon>
        <taxon>Paenibacillus</taxon>
    </lineage>
</organism>
<feature type="coiled-coil region" evidence="1">
    <location>
        <begin position="15"/>
        <end position="49"/>
    </location>
</feature>